<feature type="transmembrane region" description="Helical" evidence="7">
    <location>
        <begin position="199"/>
        <end position="226"/>
    </location>
</feature>
<dbReference type="PANTHER" id="PTHR43386">
    <property type="entry name" value="OLIGOPEPTIDE TRANSPORT SYSTEM PERMEASE PROTEIN APPC"/>
    <property type="match status" value="1"/>
</dbReference>
<keyword evidence="5 7" id="KW-1133">Transmembrane helix</keyword>
<dbReference type="InterPro" id="IPR035906">
    <property type="entry name" value="MetI-like_sf"/>
</dbReference>
<dbReference type="InterPro" id="IPR000515">
    <property type="entry name" value="MetI-like"/>
</dbReference>
<feature type="transmembrane region" description="Helical" evidence="7">
    <location>
        <begin position="24"/>
        <end position="43"/>
    </location>
</feature>
<evidence type="ECO:0000256" key="1">
    <source>
        <dbReference type="ARBA" id="ARBA00004651"/>
    </source>
</evidence>
<evidence type="ECO:0000256" key="5">
    <source>
        <dbReference type="ARBA" id="ARBA00022989"/>
    </source>
</evidence>
<accession>A0A840P5W6</accession>
<keyword evidence="10" id="KW-1185">Reference proteome</keyword>
<dbReference type="RefSeq" id="WP_185053592.1">
    <property type="nucleotide sequence ID" value="NZ_BAABIX010000008.1"/>
</dbReference>
<evidence type="ECO:0000256" key="7">
    <source>
        <dbReference type="RuleBase" id="RU363032"/>
    </source>
</evidence>
<dbReference type="EMBL" id="JACHGN010000015">
    <property type="protein sequence ID" value="MBB5136714.1"/>
    <property type="molecule type" value="Genomic_DNA"/>
</dbReference>
<gene>
    <name evidence="9" type="ORF">HNP84_006465</name>
</gene>
<comment type="similarity">
    <text evidence="7">Belongs to the binding-protein-dependent transport system permease family.</text>
</comment>
<dbReference type="GO" id="GO:0005886">
    <property type="term" value="C:plasma membrane"/>
    <property type="evidence" value="ECO:0007669"/>
    <property type="project" value="UniProtKB-SubCell"/>
</dbReference>
<keyword evidence="4 7" id="KW-0812">Transmembrane</keyword>
<proteinExistence type="inferred from homology"/>
<feature type="transmembrane region" description="Helical" evidence="7">
    <location>
        <begin position="251"/>
        <end position="275"/>
    </location>
</feature>
<evidence type="ECO:0000256" key="3">
    <source>
        <dbReference type="ARBA" id="ARBA00022475"/>
    </source>
</evidence>
<evidence type="ECO:0000256" key="2">
    <source>
        <dbReference type="ARBA" id="ARBA00022448"/>
    </source>
</evidence>
<comment type="caution">
    <text evidence="9">The sequence shown here is derived from an EMBL/GenBank/DDBJ whole genome shotgun (WGS) entry which is preliminary data.</text>
</comment>
<comment type="subcellular location">
    <subcellularLocation>
        <location evidence="1 7">Cell membrane</location>
        <topology evidence="1 7">Multi-pass membrane protein</topology>
    </subcellularLocation>
</comment>
<evidence type="ECO:0000313" key="9">
    <source>
        <dbReference type="EMBL" id="MBB5136714.1"/>
    </source>
</evidence>
<feature type="transmembrane region" description="Helical" evidence="7">
    <location>
        <begin position="84"/>
        <end position="106"/>
    </location>
</feature>
<reference evidence="9 10" key="1">
    <citation type="submission" date="2020-08" db="EMBL/GenBank/DDBJ databases">
        <title>Genomic Encyclopedia of Type Strains, Phase IV (KMG-IV): sequencing the most valuable type-strain genomes for metagenomic binning, comparative biology and taxonomic classification.</title>
        <authorList>
            <person name="Goeker M."/>
        </authorList>
    </citation>
    <scope>NUCLEOTIDE SEQUENCE [LARGE SCALE GENOMIC DNA]</scope>
    <source>
        <strain evidence="9 10">DSM 45615</strain>
    </source>
</reference>
<feature type="transmembrane region" description="Helical" evidence="7">
    <location>
        <begin position="126"/>
        <end position="155"/>
    </location>
</feature>
<dbReference type="SUPFAM" id="SSF161098">
    <property type="entry name" value="MetI-like"/>
    <property type="match status" value="1"/>
</dbReference>
<dbReference type="InterPro" id="IPR025966">
    <property type="entry name" value="OppC_N"/>
</dbReference>
<dbReference type="Gene3D" id="1.10.3720.10">
    <property type="entry name" value="MetI-like"/>
    <property type="match status" value="1"/>
</dbReference>
<organism evidence="9 10">
    <name type="scientific">Thermocatellispora tengchongensis</name>
    <dbReference type="NCBI Taxonomy" id="1073253"/>
    <lineage>
        <taxon>Bacteria</taxon>
        <taxon>Bacillati</taxon>
        <taxon>Actinomycetota</taxon>
        <taxon>Actinomycetes</taxon>
        <taxon>Streptosporangiales</taxon>
        <taxon>Streptosporangiaceae</taxon>
        <taxon>Thermocatellispora</taxon>
    </lineage>
</organism>
<evidence type="ECO:0000313" key="10">
    <source>
        <dbReference type="Proteomes" id="UP000578449"/>
    </source>
</evidence>
<dbReference type="InterPro" id="IPR050366">
    <property type="entry name" value="BP-dependent_transpt_permease"/>
</dbReference>
<evidence type="ECO:0000256" key="4">
    <source>
        <dbReference type="ARBA" id="ARBA00022692"/>
    </source>
</evidence>
<keyword evidence="6 7" id="KW-0472">Membrane</keyword>
<dbReference type="AlphaFoldDB" id="A0A840P5W6"/>
<evidence type="ECO:0000256" key="6">
    <source>
        <dbReference type="ARBA" id="ARBA00023136"/>
    </source>
</evidence>
<sequence length="285" mass="29500">MATIAATVSSTARGVARAPVMVRLAAAFLLLVAVLAVAGPWLAPYDPAAQDLMLNVSGPSGAHWLGTDQLGADVLSQVLAGTRAALIGPLVVALGTVVLGASLGILAGYRGGWIDALLNRLADLMYALPSLLVIIVLVGVVGGGYWFAVLVLTVLSLPSEIRLCRSATLAQARLPYIDAARTLGLPAGRIMARHLLPNIMPTVIATFLLDFVTALIGLSGLSYLGLGAPPGTPDWGTLLQSGQNLLADNPWISLAPGAMIALTATCFTLLGDWLYDRYSANGDHS</sequence>
<dbReference type="CDD" id="cd06261">
    <property type="entry name" value="TM_PBP2"/>
    <property type="match status" value="1"/>
</dbReference>
<dbReference type="GO" id="GO:0055085">
    <property type="term" value="P:transmembrane transport"/>
    <property type="evidence" value="ECO:0007669"/>
    <property type="project" value="InterPro"/>
</dbReference>
<keyword evidence="2 7" id="KW-0813">Transport</keyword>
<feature type="domain" description="ABC transmembrane type-1" evidence="8">
    <location>
        <begin position="86"/>
        <end position="271"/>
    </location>
</feature>
<dbReference type="Proteomes" id="UP000578449">
    <property type="component" value="Unassembled WGS sequence"/>
</dbReference>
<dbReference type="PANTHER" id="PTHR43386:SF25">
    <property type="entry name" value="PEPTIDE ABC TRANSPORTER PERMEASE PROTEIN"/>
    <property type="match status" value="1"/>
</dbReference>
<evidence type="ECO:0000259" key="8">
    <source>
        <dbReference type="PROSITE" id="PS50928"/>
    </source>
</evidence>
<keyword evidence="3" id="KW-1003">Cell membrane</keyword>
<name>A0A840P5W6_9ACTN</name>
<dbReference type="Pfam" id="PF12911">
    <property type="entry name" value="OppC_N"/>
    <property type="match status" value="1"/>
</dbReference>
<protein>
    <submittedName>
        <fullName evidence="9">Peptide/nickel transport system permease protein/glutathione transport system permease protein</fullName>
    </submittedName>
</protein>
<dbReference type="Pfam" id="PF00528">
    <property type="entry name" value="BPD_transp_1"/>
    <property type="match status" value="1"/>
</dbReference>
<dbReference type="PROSITE" id="PS50928">
    <property type="entry name" value="ABC_TM1"/>
    <property type="match status" value="1"/>
</dbReference>